<evidence type="ECO:0000256" key="1">
    <source>
        <dbReference type="SAM" id="SignalP"/>
    </source>
</evidence>
<evidence type="ECO:0000313" key="3">
    <source>
        <dbReference type="Proteomes" id="UP000295703"/>
    </source>
</evidence>
<feature type="signal peptide" evidence="1">
    <location>
        <begin position="1"/>
        <end position="19"/>
    </location>
</feature>
<name>A0A4R8QPG4_COLTR</name>
<comment type="caution">
    <text evidence="2">The sequence shown here is derived from an EMBL/GenBank/DDBJ whole genome shotgun (WGS) entry which is preliminary data.</text>
</comment>
<proteinExistence type="predicted"/>
<feature type="chain" id="PRO_5020308260" evidence="1">
    <location>
        <begin position="20"/>
        <end position="101"/>
    </location>
</feature>
<protein>
    <submittedName>
        <fullName evidence="2">Uncharacterized protein</fullName>
    </submittedName>
</protein>
<gene>
    <name evidence="2" type="ORF">CTRI78_v009929</name>
</gene>
<evidence type="ECO:0000313" key="2">
    <source>
        <dbReference type="EMBL" id="TDZ41144.1"/>
    </source>
</evidence>
<dbReference type="Proteomes" id="UP000295703">
    <property type="component" value="Unassembled WGS sequence"/>
</dbReference>
<accession>A0A4R8QPG4</accession>
<keyword evidence="1" id="KW-0732">Signal</keyword>
<dbReference type="AlphaFoldDB" id="A0A4R8QPG4"/>
<dbReference type="EMBL" id="RYZW01000147">
    <property type="protein sequence ID" value="TDZ41144.1"/>
    <property type="molecule type" value="Genomic_DNA"/>
</dbReference>
<sequence>MKTTIILTTLASFMSATSAVQFVCYGHSGSSNAGKGGIEYALRNRATDLGIPGGTKFSWRWVDCPNNEPLAVMELASGKLASSLFVFPPLDGRECDSRRGN</sequence>
<keyword evidence="3" id="KW-1185">Reference proteome</keyword>
<reference evidence="2 3" key="1">
    <citation type="submission" date="2018-12" db="EMBL/GenBank/DDBJ databases">
        <title>Genome sequence and assembly of Colletotrichum trifolii.</title>
        <authorList>
            <person name="Gan P."/>
            <person name="Shirasu K."/>
        </authorList>
    </citation>
    <scope>NUCLEOTIDE SEQUENCE [LARGE SCALE GENOMIC DNA]</scope>
    <source>
        <strain evidence="2 3">543-2</strain>
    </source>
</reference>
<organism evidence="2 3">
    <name type="scientific">Colletotrichum trifolii</name>
    <dbReference type="NCBI Taxonomy" id="5466"/>
    <lineage>
        <taxon>Eukaryota</taxon>
        <taxon>Fungi</taxon>
        <taxon>Dikarya</taxon>
        <taxon>Ascomycota</taxon>
        <taxon>Pezizomycotina</taxon>
        <taxon>Sordariomycetes</taxon>
        <taxon>Hypocreomycetidae</taxon>
        <taxon>Glomerellales</taxon>
        <taxon>Glomerellaceae</taxon>
        <taxon>Colletotrichum</taxon>
        <taxon>Colletotrichum orbiculare species complex</taxon>
    </lineage>
</organism>